<sequence length="185" mass="20722">MGVKFLKSKFLYNSFNSHIEMAKLIKNFIKKNTIIVCIGTDKCIIDCLGPLVGTILKEKNIELPVYGTIQNPIHAANLKSKLREIMKIHPNSFIIGIDACLGEPEAIGEIHVRDYPIHPGKGVGKILPEVGNVSIVGIIDSNEHSNFIHIHTVRLNFVFEMAYVISNAILEAYNNFNKENKKQNI</sequence>
<reference evidence="1 2" key="1">
    <citation type="submission" date="2016-08" db="EMBL/GenBank/DDBJ databases">
        <title>Complete Genome Sequence Of The Indigo Reducing Clostridium isatidis DSM15098.</title>
        <authorList>
            <person name="Little G.T."/>
            <person name="Minton N.P."/>
        </authorList>
    </citation>
    <scope>NUCLEOTIDE SEQUENCE [LARGE SCALE GENOMIC DNA]</scope>
    <source>
        <strain evidence="1 2">DSM 15098</strain>
    </source>
</reference>
<accession>A0A343JET9</accession>
<keyword evidence="1" id="KW-0645">Protease</keyword>
<dbReference type="InterPro" id="IPR023430">
    <property type="entry name" value="Pept_HybD-like_dom_sf"/>
</dbReference>
<organism evidence="1 2">
    <name type="scientific">Clostridium isatidis</name>
    <dbReference type="NCBI Taxonomy" id="182773"/>
    <lineage>
        <taxon>Bacteria</taxon>
        <taxon>Bacillati</taxon>
        <taxon>Bacillota</taxon>
        <taxon>Clostridia</taxon>
        <taxon>Eubacteriales</taxon>
        <taxon>Clostridiaceae</taxon>
        <taxon>Clostridium</taxon>
    </lineage>
</organism>
<dbReference type="OrthoDB" id="9815953at2"/>
<name>A0A343JET9_9CLOT</name>
<keyword evidence="2" id="KW-1185">Reference proteome</keyword>
<proteinExistence type="predicted"/>
<dbReference type="GO" id="GO:0006508">
    <property type="term" value="P:proteolysis"/>
    <property type="evidence" value="ECO:0007669"/>
    <property type="project" value="UniProtKB-KW"/>
</dbReference>
<keyword evidence="1" id="KW-0378">Hydrolase</keyword>
<evidence type="ECO:0000313" key="2">
    <source>
        <dbReference type="Proteomes" id="UP000264883"/>
    </source>
</evidence>
<dbReference type="KEGG" id="cia:BEN51_11325"/>
<dbReference type="GO" id="GO:0008233">
    <property type="term" value="F:peptidase activity"/>
    <property type="evidence" value="ECO:0007669"/>
    <property type="project" value="UniProtKB-KW"/>
</dbReference>
<evidence type="ECO:0000313" key="1">
    <source>
        <dbReference type="EMBL" id="ASW44047.1"/>
    </source>
</evidence>
<dbReference type="NCBIfam" id="TIGR02841">
    <property type="entry name" value="spore_YyaC"/>
    <property type="match status" value="1"/>
</dbReference>
<dbReference type="AlphaFoldDB" id="A0A343JET9"/>
<dbReference type="SUPFAM" id="SSF53163">
    <property type="entry name" value="HybD-like"/>
    <property type="match status" value="1"/>
</dbReference>
<dbReference type="EMBL" id="CP016786">
    <property type="protein sequence ID" value="ASW44047.1"/>
    <property type="molecule type" value="Genomic_DNA"/>
</dbReference>
<protein>
    <submittedName>
        <fullName evidence="1">Spore protease YyaC</fullName>
    </submittedName>
</protein>
<gene>
    <name evidence="1" type="ORF">BEN51_11325</name>
</gene>
<dbReference type="Proteomes" id="UP000264883">
    <property type="component" value="Chromosome"/>
</dbReference>
<dbReference type="InterPro" id="IPR009665">
    <property type="entry name" value="YyaC"/>
</dbReference>
<dbReference type="Pfam" id="PF06866">
    <property type="entry name" value="DUF1256"/>
    <property type="match status" value="1"/>
</dbReference>